<dbReference type="OrthoDB" id="5226996at2759"/>
<gene>
    <name evidence="2" type="ORF">DM02DRAFT_643825</name>
</gene>
<dbReference type="EMBL" id="KZ805422">
    <property type="protein sequence ID" value="PVH98057.1"/>
    <property type="molecule type" value="Genomic_DNA"/>
</dbReference>
<accession>A0A2V1DIQ3</accession>
<dbReference type="AlphaFoldDB" id="A0A2V1DIQ3"/>
<name>A0A2V1DIQ3_9PLEO</name>
<feature type="compositionally biased region" description="Basic residues" evidence="1">
    <location>
        <begin position="332"/>
        <end position="354"/>
    </location>
</feature>
<feature type="region of interest" description="Disordered" evidence="1">
    <location>
        <begin position="164"/>
        <end position="206"/>
    </location>
</feature>
<feature type="compositionally biased region" description="Polar residues" evidence="1">
    <location>
        <begin position="180"/>
        <end position="196"/>
    </location>
</feature>
<feature type="region of interest" description="Disordered" evidence="1">
    <location>
        <begin position="28"/>
        <end position="77"/>
    </location>
</feature>
<feature type="compositionally biased region" description="Polar residues" evidence="1">
    <location>
        <begin position="45"/>
        <end position="58"/>
    </location>
</feature>
<feature type="compositionally biased region" description="Basic and acidic residues" evidence="1">
    <location>
        <begin position="406"/>
        <end position="419"/>
    </location>
</feature>
<feature type="region of interest" description="Disordered" evidence="1">
    <location>
        <begin position="94"/>
        <end position="129"/>
    </location>
</feature>
<keyword evidence="3" id="KW-1185">Reference proteome</keyword>
<evidence type="ECO:0000313" key="2">
    <source>
        <dbReference type="EMBL" id="PVH98057.1"/>
    </source>
</evidence>
<organism evidence="2 3">
    <name type="scientific">Periconia macrospinosa</name>
    <dbReference type="NCBI Taxonomy" id="97972"/>
    <lineage>
        <taxon>Eukaryota</taxon>
        <taxon>Fungi</taxon>
        <taxon>Dikarya</taxon>
        <taxon>Ascomycota</taxon>
        <taxon>Pezizomycotina</taxon>
        <taxon>Dothideomycetes</taxon>
        <taxon>Pleosporomycetidae</taxon>
        <taxon>Pleosporales</taxon>
        <taxon>Massarineae</taxon>
        <taxon>Periconiaceae</taxon>
        <taxon>Periconia</taxon>
    </lineage>
</organism>
<feature type="compositionally biased region" description="Basic and acidic residues" evidence="1">
    <location>
        <begin position="297"/>
        <end position="307"/>
    </location>
</feature>
<feature type="region of interest" description="Disordered" evidence="1">
    <location>
        <begin position="399"/>
        <end position="419"/>
    </location>
</feature>
<feature type="compositionally biased region" description="Basic and acidic residues" evidence="1">
    <location>
        <begin position="259"/>
        <end position="272"/>
    </location>
</feature>
<feature type="compositionally biased region" description="Low complexity" evidence="1">
    <location>
        <begin position="274"/>
        <end position="286"/>
    </location>
</feature>
<feature type="compositionally biased region" description="Low complexity" evidence="1">
    <location>
        <begin position="59"/>
        <end position="73"/>
    </location>
</feature>
<feature type="compositionally biased region" description="Basic and acidic residues" evidence="1">
    <location>
        <begin position="355"/>
        <end position="367"/>
    </location>
</feature>
<evidence type="ECO:0000256" key="1">
    <source>
        <dbReference type="SAM" id="MobiDB-lite"/>
    </source>
</evidence>
<sequence length="419" mass="44837">MNSTNSIRPPPDEQWAELGIDHLLEGFHEENSAPPSLNVARKSVSRTPSGSTVPTASISDTVASTKASSTSTSHEGTFGRFSRAVASFFQGGSFSSLGKRKAGNETAEKDTNNAAGPSEKGAGVGVDRGDAKERAEAAYAEAMARGLLPAPKVFVRPVARTRAQAVPTHSTPRTIPHTPGSASLSVPRTPTLYQSPSKKDLQRQKKLTKRVSDLEYKLAEARRELALTLSSGNAPPVPSIPSDILSPPKTDPPPPMKLFWHDDKSGASDHPNHPNTTITSSTPPSTGKIVKKRKAKGHSDGGDDDYKPVATDSDFSPHESGRTSSERDIRRPKAAPTKLKRKSSSRSLKKTKPAKGKENGEVEGEEKVQVEVEVKEAVVIVVPDARVGVPPIPAIPRDVNGKRVTPRKDAYGGLEHEMF</sequence>
<dbReference type="Proteomes" id="UP000244855">
    <property type="component" value="Unassembled WGS sequence"/>
</dbReference>
<proteinExistence type="predicted"/>
<feature type="compositionally biased region" description="Basic and acidic residues" evidence="1">
    <location>
        <begin position="315"/>
        <end position="331"/>
    </location>
</feature>
<reference evidence="2 3" key="1">
    <citation type="journal article" date="2018" name="Sci. Rep.">
        <title>Comparative genomics provides insights into the lifestyle and reveals functional heterogeneity of dark septate endophytic fungi.</title>
        <authorList>
            <person name="Knapp D.G."/>
            <person name="Nemeth J.B."/>
            <person name="Barry K."/>
            <person name="Hainaut M."/>
            <person name="Henrissat B."/>
            <person name="Johnson J."/>
            <person name="Kuo A."/>
            <person name="Lim J.H.P."/>
            <person name="Lipzen A."/>
            <person name="Nolan M."/>
            <person name="Ohm R.A."/>
            <person name="Tamas L."/>
            <person name="Grigoriev I.V."/>
            <person name="Spatafora J.W."/>
            <person name="Nagy L.G."/>
            <person name="Kovacs G.M."/>
        </authorList>
    </citation>
    <scope>NUCLEOTIDE SEQUENCE [LARGE SCALE GENOMIC DNA]</scope>
    <source>
        <strain evidence="2 3">DSE2036</strain>
    </source>
</reference>
<feature type="compositionally biased region" description="Basic and acidic residues" evidence="1">
    <location>
        <begin position="102"/>
        <end position="111"/>
    </location>
</feature>
<dbReference type="STRING" id="97972.A0A2V1DIQ3"/>
<evidence type="ECO:0000313" key="3">
    <source>
        <dbReference type="Proteomes" id="UP000244855"/>
    </source>
</evidence>
<feature type="region of interest" description="Disordered" evidence="1">
    <location>
        <begin position="228"/>
        <end position="367"/>
    </location>
</feature>
<protein>
    <submittedName>
        <fullName evidence="2">Uncharacterized protein</fullName>
    </submittedName>
</protein>